<dbReference type="PANTHER" id="PTHR30477">
    <property type="entry name" value="ABC-TRANSPORTER METAL-BINDING PROTEIN"/>
    <property type="match status" value="1"/>
</dbReference>
<keyword evidence="2" id="KW-1133">Transmembrane helix</keyword>
<dbReference type="InterPro" id="IPR001626">
    <property type="entry name" value="ABC_TroCD"/>
</dbReference>
<comment type="caution">
    <text evidence="3">The sequence shown here is derived from an EMBL/GenBank/DDBJ whole genome shotgun (WGS) entry which is preliminary data.</text>
</comment>
<feature type="transmembrane region" description="Helical" evidence="2">
    <location>
        <begin position="6"/>
        <end position="24"/>
    </location>
</feature>
<comment type="subcellular location">
    <subcellularLocation>
        <location evidence="1">Cell membrane</location>
        <topology evidence="1">Multi-pass membrane protein</topology>
    </subcellularLocation>
</comment>
<proteinExistence type="inferred from homology"/>
<evidence type="ECO:0000256" key="2">
    <source>
        <dbReference type="SAM" id="Phobius"/>
    </source>
</evidence>
<keyword evidence="4" id="KW-1185">Reference proteome</keyword>
<evidence type="ECO:0000256" key="1">
    <source>
        <dbReference type="RuleBase" id="RU003943"/>
    </source>
</evidence>
<feature type="transmembrane region" description="Helical" evidence="2">
    <location>
        <begin position="31"/>
        <end position="54"/>
    </location>
</feature>
<keyword evidence="2" id="KW-0472">Membrane</keyword>
<feature type="transmembrane region" description="Helical" evidence="2">
    <location>
        <begin position="160"/>
        <end position="180"/>
    </location>
</feature>
<dbReference type="Pfam" id="PF00950">
    <property type="entry name" value="ABC-3"/>
    <property type="match status" value="2"/>
</dbReference>
<feature type="transmembrane region" description="Helical" evidence="2">
    <location>
        <begin position="229"/>
        <end position="248"/>
    </location>
</feature>
<organism evidence="3 4">
    <name type="scientific">Vibrio gallaecicus</name>
    <dbReference type="NCBI Taxonomy" id="552386"/>
    <lineage>
        <taxon>Bacteria</taxon>
        <taxon>Pseudomonadati</taxon>
        <taxon>Pseudomonadota</taxon>
        <taxon>Gammaproteobacteria</taxon>
        <taxon>Vibrionales</taxon>
        <taxon>Vibrionaceae</taxon>
        <taxon>Vibrio</taxon>
    </lineage>
</organism>
<feature type="transmembrane region" description="Helical" evidence="2">
    <location>
        <begin position="129"/>
        <end position="148"/>
    </location>
</feature>
<name>A0ABV4NBI2_9VIBR</name>
<sequence>MAYSWIVAPALVGLFALFANIILGRQVLKRGVIFIDLAMAQIAALGVLIIQLSVGHADVPFSSKLLASWVLTVPAAILLSYLERKVDQHLEALIGLLYVLAACLAVLLVSHNPHGKEMISSLLNGRLLWSSPSDVLPVFGVAAALFAIQVWRGSWLAGRGFYILFAIAIPPLVMSLGVYLEFACLIIPALSVAALNNRTMWLGAIVVGMVGGVGGFYTSLIWDFPVGPCVVLSMAVSGLLYSVILSGVSKKVASVASTPNS</sequence>
<gene>
    <name evidence="3" type="ORF">AB4566_10850</name>
</gene>
<protein>
    <submittedName>
        <fullName evidence="3">Metal ABC transporter permease</fullName>
    </submittedName>
</protein>
<keyword evidence="1 2" id="KW-0812">Transmembrane</keyword>
<dbReference type="Proteomes" id="UP001570417">
    <property type="component" value="Unassembled WGS sequence"/>
</dbReference>
<dbReference type="RefSeq" id="WP_372266121.1">
    <property type="nucleotide sequence ID" value="NZ_JBFRUW010000037.1"/>
</dbReference>
<feature type="transmembrane region" description="Helical" evidence="2">
    <location>
        <begin position="66"/>
        <end position="83"/>
    </location>
</feature>
<comment type="similarity">
    <text evidence="1">Belongs to the ABC-3 integral membrane protein family.</text>
</comment>
<dbReference type="PANTHER" id="PTHR30477:SF19">
    <property type="entry name" value="METAL ABC TRANSPORTER PERMEASE"/>
    <property type="match status" value="1"/>
</dbReference>
<accession>A0ABV4NBI2</accession>
<evidence type="ECO:0000313" key="4">
    <source>
        <dbReference type="Proteomes" id="UP001570417"/>
    </source>
</evidence>
<feature type="transmembrane region" description="Helical" evidence="2">
    <location>
        <begin position="200"/>
        <end position="222"/>
    </location>
</feature>
<feature type="transmembrane region" description="Helical" evidence="2">
    <location>
        <begin position="90"/>
        <end position="109"/>
    </location>
</feature>
<dbReference type="EMBL" id="JBFRUW010000037">
    <property type="protein sequence ID" value="MFA0568775.1"/>
    <property type="molecule type" value="Genomic_DNA"/>
</dbReference>
<keyword evidence="1" id="KW-0813">Transport</keyword>
<reference evidence="3 4" key="1">
    <citation type="journal article" date="2024" name="ISME J.">
        <title>Tailless and filamentous prophages are predominant in marine Vibrio.</title>
        <authorList>
            <person name="Steensen K."/>
            <person name="Seneca J."/>
            <person name="Bartlau N."/>
            <person name="Yu X.A."/>
            <person name="Hussain F.A."/>
            <person name="Polz M.F."/>
        </authorList>
    </citation>
    <scope>NUCLEOTIDE SEQUENCE [LARGE SCALE GENOMIC DNA]</scope>
    <source>
        <strain evidence="3 4">10N.222.51.A1</strain>
    </source>
</reference>
<evidence type="ECO:0000313" key="3">
    <source>
        <dbReference type="EMBL" id="MFA0568775.1"/>
    </source>
</evidence>